<dbReference type="InterPro" id="IPR011013">
    <property type="entry name" value="Gal_mutarotase_sf_dom"/>
</dbReference>
<dbReference type="AlphaFoldDB" id="A0A9X4QSP2"/>
<organism evidence="1 2">
    <name type="scientific">Cohnella rhizosphaerae</name>
    <dbReference type="NCBI Taxonomy" id="1457232"/>
    <lineage>
        <taxon>Bacteria</taxon>
        <taxon>Bacillati</taxon>
        <taxon>Bacillota</taxon>
        <taxon>Bacilli</taxon>
        <taxon>Bacillales</taxon>
        <taxon>Paenibacillaceae</taxon>
        <taxon>Cohnella</taxon>
    </lineage>
</organism>
<dbReference type="Pfam" id="PF14486">
    <property type="entry name" value="DUF4432"/>
    <property type="match status" value="1"/>
</dbReference>
<evidence type="ECO:0000313" key="2">
    <source>
        <dbReference type="Proteomes" id="UP001153404"/>
    </source>
</evidence>
<name>A0A9X4QSP2_9BACL</name>
<evidence type="ECO:0000313" key="1">
    <source>
        <dbReference type="EMBL" id="MDG0809519.1"/>
    </source>
</evidence>
<dbReference type="EMBL" id="JAPDIA010000003">
    <property type="protein sequence ID" value="MDG0809519.1"/>
    <property type="molecule type" value="Genomic_DNA"/>
</dbReference>
<dbReference type="InterPro" id="IPR027839">
    <property type="entry name" value="DUF4432"/>
</dbReference>
<accession>A0A9X4QSP2</accession>
<proteinExistence type="predicted"/>
<dbReference type="InterPro" id="IPR014718">
    <property type="entry name" value="GH-type_carb-bd"/>
</dbReference>
<dbReference type="SUPFAM" id="SSF74650">
    <property type="entry name" value="Galactose mutarotase-like"/>
    <property type="match status" value="1"/>
</dbReference>
<dbReference type="Gene3D" id="2.70.98.10">
    <property type="match status" value="1"/>
</dbReference>
<sequence length="334" mass="36273">MVMEARATRIHGSAVVTLANDRLSVTIVPGKGADIVSLIHLASGTELLWRSPAGLDALSAPNAAGSVRYVGGWIEAFPNAWSGCTHRGRALSGYGDVWQLPWEYRIERIGAGDDAGAVEEIRAVCAVQSRELPLRLIRTVSLRSGCSVVRIDETVLNTGDETVDFTWGHHPNLGRPFLDESCVIDLPPCEIWRDGRKTGAWPYLQGPEGPEDLRLVPPYGTSRENRQILLRRLAASEATVRNTASGLSFRLSWDGATFPDLLLWRAFDIGPSETFGDGQIVCLFPKRSHSNVAEAAAAGEALTLAPGETKSVWIEAGVMREQVCLGSEPIHKID</sequence>
<reference evidence="1" key="1">
    <citation type="submission" date="2022-10" db="EMBL/GenBank/DDBJ databases">
        <title>Comparative genomic analysis of Cohnella hashimotonis sp. nov., isolated from the International Space Station.</title>
        <authorList>
            <person name="Simpson A."/>
            <person name="Venkateswaran K."/>
        </authorList>
    </citation>
    <scope>NUCLEOTIDE SEQUENCE</scope>
    <source>
        <strain evidence="1">DSM 28161</strain>
    </source>
</reference>
<dbReference type="GO" id="GO:0005975">
    <property type="term" value="P:carbohydrate metabolic process"/>
    <property type="evidence" value="ECO:0007669"/>
    <property type="project" value="InterPro"/>
</dbReference>
<dbReference type="GO" id="GO:0030246">
    <property type="term" value="F:carbohydrate binding"/>
    <property type="evidence" value="ECO:0007669"/>
    <property type="project" value="InterPro"/>
</dbReference>
<dbReference type="GO" id="GO:0003824">
    <property type="term" value="F:catalytic activity"/>
    <property type="evidence" value="ECO:0007669"/>
    <property type="project" value="InterPro"/>
</dbReference>
<dbReference type="Proteomes" id="UP001153404">
    <property type="component" value="Unassembled WGS sequence"/>
</dbReference>
<comment type="caution">
    <text evidence="1">The sequence shown here is derived from an EMBL/GenBank/DDBJ whole genome shotgun (WGS) entry which is preliminary data.</text>
</comment>
<gene>
    <name evidence="1" type="ORF">OMP40_09290</name>
</gene>
<protein>
    <submittedName>
        <fullName evidence="1">DUF4432 family protein</fullName>
    </submittedName>
</protein>
<dbReference type="RefSeq" id="WP_277530864.1">
    <property type="nucleotide sequence ID" value="NZ_JAPDIA010000003.1"/>
</dbReference>
<keyword evidence="2" id="KW-1185">Reference proteome</keyword>